<dbReference type="AlphaFoldDB" id="A0A1V8YWC9"/>
<sequence>MIKPILKLMINLFAGFSLFAVPLIVSNSLSDRGIFGEAFVVEFLGATLISSFAILFLAVSLNRFIDEIQPSSSASKN</sequence>
<accession>A0A1V8YWC9</accession>
<dbReference type="Proteomes" id="UP000192477">
    <property type="component" value="Unassembled WGS sequence"/>
</dbReference>
<keyword evidence="1" id="KW-1133">Transmembrane helix</keyword>
<comment type="caution">
    <text evidence="2">The sequence shown here is derived from an EMBL/GenBank/DDBJ whole genome shotgun (WGS) entry which is preliminary data.</text>
</comment>
<organism evidence="2 3">
    <name type="scientific">Enterococcus villorum</name>
    <dbReference type="NCBI Taxonomy" id="112904"/>
    <lineage>
        <taxon>Bacteria</taxon>
        <taxon>Bacillati</taxon>
        <taxon>Bacillota</taxon>
        <taxon>Bacilli</taxon>
        <taxon>Lactobacillales</taxon>
        <taxon>Enterococcaceae</taxon>
        <taxon>Enterococcus</taxon>
    </lineage>
</organism>
<evidence type="ECO:0000313" key="3">
    <source>
        <dbReference type="Proteomes" id="UP000192477"/>
    </source>
</evidence>
<gene>
    <name evidence="2" type="ORF">BH747_07260</name>
</gene>
<name>A0A1V8YWC9_9ENTE</name>
<keyword evidence="1" id="KW-0472">Membrane</keyword>
<dbReference type="EMBL" id="MJEA01000006">
    <property type="protein sequence ID" value="OQO70222.1"/>
    <property type="molecule type" value="Genomic_DNA"/>
</dbReference>
<evidence type="ECO:0000256" key="1">
    <source>
        <dbReference type="SAM" id="Phobius"/>
    </source>
</evidence>
<proteinExistence type="predicted"/>
<evidence type="ECO:0000313" key="2">
    <source>
        <dbReference type="EMBL" id="OQO70222.1"/>
    </source>
</evidence>
<dbReference type="OrthoDB" id="9963562at2"/>
<reference evidence="2 3" key="1">
    <citation type="journal article" date="2017" name="BMC Microbiol.">
        <title>Comparative genomics of Enterococcus spp. isolated from bovine feces.</title>
        <authorList>
            <person name="Beukers A.G."/>
            <person name="Zaheer R."/>
            <person name="Goji N."/>
            <person name="Amoako K.K."/>
            <person name="Chaves A.V."/>
            <person name="Ward M.P."/>
            <person name="McAllister T.A."/>
        </authorList>
    </citation>
    <scope>NUCLEOTIDE SEQUENCE [LARGE SCALE GENOMIC DNA]</scope>
    <source>
        <strain evidence="2 3">F1129D 143</strain>
    </source>
</reference>
<dbReference type="STRING" id="112904.BH747_07260"/>
<keyword evidence="1" id="KW-0812">Transmembrane</keyword>
<feature type="transmembrane region" description="Helical" evidence="1">
    <location>
        <begin position="40"/>
        <end position="61"/>
    </location>
</feature>
<protein>
    <submittedName>
        <fullName evidence="2">Uncharacterized protein</fullName>
    </submittedName>
</protein>
<dbReference type="RefSeq" id="WP_081183669.1">
    <property type="nucleotide sequence ID" value="NZ_MJEA01000006.1"/>
</dbReference>